<dbReference type="InterPro" id="IPR011055">
    <property type="entry name" value="Dup_hybrid_motif"/>
</dbReference>
<dbReference type="RefSeq" id="WP_133574901.1">
    <property type="nucleotide sequence ID" value="NZ_SNYC01000003.1"/>
</dbReference>
<organism evidence="2 3">
    <name type="scientific">Pedobacter metabolipauper</name>
    <dbReference type="NCBI Taxonomy" id="425513"/>
    <lineage>
        <taxon>Bacteria</taxon>
        <taxon>Pseudomonadati</taxon>
        <taxon>Bacteroidota</taxon>
        <taxon>Sphingobacteriia</taxon>
        <taxon>Sphingobacteriales</taxon>
        <taxon>Sphingobacteriaceae</taxon>
        <taxon>Pedobacter</taxon>
    </lineage>
</organism>
<proteinExistence type="predicted"/>
<sequence>MKNILKLAALSMLLFSNLTIQAQEALVKVTARRNTNNSVDFVYEKPDPGTVTLILSFNDFTNTIASQKKDFTIKSTSGNVTTLTPTNKEQGIGYSYSYSYIRGKLNPKYDTEFVYILPCKKGSKVRPAESTFVGATFFGDTTPADWKVYTFFTETADTVTAIRKGIVVDVKDKFESDENANVEFSSKKNELIVEHADGTMATYIGFKKGSIPVKVGQTVFPGTILGVNSRSNVRSKFHSSIRIVYLKSLEFGRETAGTLQKSNSVYGFVTPHFYTAEGASVTLVPQQEYIGASTPEIIQKEFTKKELKSTVK</sequence>
<keyword evidence="3" id="KW-1185">Reference proteome</keyword>
<reference evidence="2 3" key="1">
    <citation type="submission" date="2019-03" db="EMBL/GenBank/DDBJ databases">
        <title>Genomic Encyclopedia of Archaeal and Bacterial Type Strains, Phase II (KMG-II): from individual species to whole genera.</title>
        <authorList>
            <person name="Goeker M."/>
        </authorList>
    </citation>
    <scope>NUCLEOTIDE SEQUENCE [LARGE SCALE GENOMIC DNA]</scope>
    <source>
        <strain evidence="2 3">DSM 19035</strain>
    </source>
</reference>
<evidence type="ECO:0000313" key="2">
    <source>
        <dbReference type="EMBL" id="TDQ11863.1"/>
    </source>
</evidence>
<feature type="signal peptide" evidence="1">
    <location>
        <begin position="1"/>
        <end position="22"/>
    </location>
</feature>
<comment type="caution">
    <text evidence="2">The sequence shown here is derived from an EMBL/GenBank/DDBJ whole genome shotgun (WGS) entry which is preliminary data.</text>
</comment>
<dbReference type="AlphaFoldDB" id="A0A4V3D1N1"/>
<feature type="chain" id="PRO_5020828670" evidence="1">
    <location>
        <begin position="23"/>
        <end position="312"/>
    </location>
</feature>
<name>A0A4V3D1N1_9SPHI</name>
<dbReference type="OrthoDB" id="1112802at2"/>
<dbReference type="Proteomes" id="UP000295620">
    <property type="component" value="Unassembled WGS sequence"/>
</dbReference>
<dbReference type="Gene3D" id="2.70.70.10">
    <property type="entry name" value="Glucose Permease (Domain IIA)"/>
    <property type="match status" value="1"/>
</dbReference>
<evidence type="ECO:0000313" key="3">
    <source>
        <dbReference type="Proteomes" id="UP000295620"/>
    </source>
</evidence>
<protein>
    <submittedName>
        <fullName evidence="2">Peptidase M23-like protein</fullName>
    </submittedName>
</protein>
<keyword evidence="1" id="KW-0732">Signal</keyword>
<accession>A0A4V3D1N1</accession>
<dbReference type="EMBL" id="SNYC01000003">
    <property type="protein sequence ID" value="TDQ11863.1"/>
    <property type="molecule type" value="Genomic_DNA"/>
</dbReference>
<evidence type="ECO:0000256" key="1">
    <source>
        <dbReference type="SAM" id="SignalP"/>
    </source>
</evidence>
<gene>
    <name evidence="2" type="ORF">ATK78_0993</name>
</gene>